<dbReference type="InterPro" id="IPR010730">
    <property type="entry name" value="HET"/>
</dbReference>
<sequence length="559" mass="63837">MRLIHCREMRLVPFIGDNIPPYAILSHTWREGEVTYEDFGTPAAEFMAGWYKIQQTCKTAWSQGIEYAWVDTCCIDKSSSAELSEAINSMFQWYARSAICYAFLEDVFIGGELDPKLLDRSRWMSRGWTLQELIAPHTVVFFNRLWQPLKTREELSLGLSWTTGIPCEILQRNGANIDDLLRLVPVCQKMCWASKRQTTRIEDTAYCLMGLFGINMPLLYGEGSKAFIRLQEEIIRHNNDLTIFAWRAEVSTTFAGAAYTFEEQTHTSHQMTDAEAVRGLLAQSPREFGDAKFIEPKASAYNQEYTITNKGIRITLINILPEDNSSNFLMNLYCHDRRFNAIVRRVLTIFIRHIGGGIFVRVRPEILHDVFPFKYAESLATDLYLATSVTAATMASLQTVQYDAIRIPSTAGPSFQLQHVVPRLQIESNSGLFITRGFLNAVGYATYCYSGGRRDQERCDLVVFFGLDQYSTPWYCVTSPDVYPSFNHERWAQEENLKRHSLDAQFRGKSECELRIVDAPGISRFINVKGGFNRIDQIWDLSLEIVSTGRRSGSLVMPT</sequence>
<dbReference type="PANTHER" id="PTHR10622:SF12">
    <property type="entry name" value="HET DOMAIN-CONTAINING PROTEIN"/>
    <property type="match status" value="1"/>
</dbReference>
<gene>
    <name evidence="3" type="ORF">PFICI_13964</name>
</gene>
<dbReference type="EMBL" id="KI912120">
    <property type="protein sequence ID" value="ETS74098.1"/>
    <property type="molecule type" value="Genomic_DNA"/>
</dbReference>
<dbReference type="RefSeq" id="XP_007840736.1">
    <property type="nucleotide sequence ID" value="XM_007842545.1"/>
</dbReference>
<dbReference type="Proteomes" id="UP000030651">
    <property type="component" value="Unassembled WGS sequence"/>
</dbReference>
<dbReference type="Pfam" id="PF06985">
    <property type="entry name" value="HET"/>
    <property type="match status" value="1"/>
</dbReference>
<feature type="domain" description="DUF8212" evidence="2">
    <location>
        <begin position="225"/>
        <end position="317"/>
    </location>
</feature>
<accession>W3WJP8</accession>
<dbReference type="AlphaFoldDB" id="W3WJP8"/>
<dbReference type="InParanoid" id="W3WJP8"/>
<proteinExistence type="predicted"/>
<dbReference type="STRING" id="1229662.W3WJP8"/>
<dbReference type="KEGG" id="pfy:PFICI_13964"/>
<evidence type="ECO:0000313" key="3">
    <source>
        <dbReference type="EMBL" id="ETS74098.1"/>
    </source>
</evidence>
<dbReference type="HOGENOM" id="CLU_000288_138_11_1"/>
<evidence type="ECO:0000259" key="2">
    <source>
        <dbReference type="Pfam" id="PF26640"/>
    </source>
</evidence>
<dbReference type="GeneID" id="19278977"/>
<protein>
    <submittedName>
        <fullName evidence="3">Uncharacterized protein</fullName>
    </submittedName>
</protein>
<dbReference type="PANTHER" id="PTHR10622">
    <property type="entry name" value="HET DOMAIN-CONTAINING PROTEIN"/>
    <property type="match status" value="1"/>
</dbReference>
<evidence type="ECO:0000259" key="1">
    <source>
        <dbReference type="Pfam" id="PF06985"/>
    </source>
</evidence>
<name>W3WJP8_PESFW</name>
<reference evidence="4" key="1">
    <citation type="journal article" date="2015" name="BMC Genomics">
        <title>Genomic and transcriptomic analysis of the endophytic fungus Pestalotiopsis fici reveals its lifestyle and high potential for synthesis of natural products.</title>
        <authorList>
            <person name="Wang X."/>
            <person name="Zhang X."/>
            <person name="Liu L."/>
            <person name="Xiang M."/>
            <person name="Wang W."/>
            <person name="Sun X."/>
            <person name="Che Y."/>
            <person name="Guo L."/>
            <person name="Liu G."/>
            <person name="Guo L."/>
            <person name="Wang C."/>
            <person name="Yin W.B."/>
            <person name="Stadler M."/>
            <person name="Zhang X."/>
            <person name="Liu X."/>
        </authorList>
    </citation>
    <scope>NUCLEOTIDE SEQUENCE [LARGE SCALE GENOMIC DNA]</scope>
    <source>
        <strain evidence="4">W106-1 / CGMCC3.15140</strain>
    </source>
</reference>
<dbReference type="eggNOG" id="KOG4177">
    <property type="taxonomic scope" value="Eukaryota"/>
</dbReference>
<feature type="domain" description="Heterokaryon incompatibility" evidence="1">
    <location>
        <begin position="22"/>
        <end position="105"/>
    </location>
</feature>
<dbReference type="InterPro" id="IPR058525">
    <property type="entry name" value="DUF8212"/>
</dbReference>
<organism evidence="3 4">
    <name type="scientific">Pestalotiopsis fici (strain W106-1 / CGMCC3.15140)</name>
    <dbReference type="NCBI Taxonomy" id="1229662"/>
    <lineage>
        <taxon>Eukaryota</taxon>
        <taxon>Fungi</taxon>
        <taxon>Dikarya</taxon>
        <taxon>Ascomycota</taxon>
        <taxon>Pezizomycotina</taxon>
        <taxon>Sordariomycetes</taxon>
        <taxon>Xylariomycetidae</taxon>
        <taxon>Amphisphaeriales</taxon>
        <taxon>Sporocadaceae</taxon>
        <taxon>Pestalotiopsis</taxon>
    </lineage>
</organism>
<evidence type="ECO:0000313" key="4">
    <source>
        <dbReference type="Proteomes" id="UP000030651"/>
    </source>
</evidence>
<dbReference type="OrthoDB" id="20872at2759"/>
<keyword evidence="4" id="KW-1185">Reference proteome</keyword>
<dbReference type="Pfam" id="PF26640">
    <property type="entry name" value="DUF8212"/>
    <property type="match status" value="1"/>
</dbReference>